<dbReference type="InterPro" id="IPR036271">
    <property type="entry name" value="Tet_transcr_reg_TetR-rel_C_sf"/>
</dbReference>
<dbReference type="Pfam" id="PF00440">
    <property type="entry name" value="TetR_N"/>
    <property type="match status" value="1"/>
</dbReference>
<feature type="domain" description="HTH tetR-type" evidence="5">
    <location>
        <begin position="18"/>
        <end position="78"/>
    </location>
</feature>
<dbReference type="RefSeq" id="WP_070934079.1">
    <property type="nucleotide sequence ID" value="NZ_MIPT01000001.1"/>
</dbReference>
<dbReference type="PROSITE" id="PS50977">
    <property type="entry name" value="HTH_TETR_2"/>
    <property type="match status" value="1"/>
</dbReference>
<evidence type="ECO:0000256" key="3">
    <source>
        <dbReference type="ARBA" id="ARBA00023163"/>
    </source>
</evidence>
<evidence type="ECO:0000256" key="2">
    <source>
        <dbReference type="ARBA" id="ARBA00023125"/>
    </source>
</evidence>
<evidence type="ECO:0000259" key="5">
    <source>
        <dbReference type="PROSITE" id="PS50977"/>
    </source>
</evidence>
<keyword evidence="7" id="KW-1185">Reference proteome</keyword>
<organism evidence="6 7">
    <name type="scientific">Edaphosphingomonas haloaromaticamans</name>
    <dbReference type="NCBI Taxonomy" id="653954"/>
    <lineage>
        <taxon>Bacteria</taxon>
        <taxon>Pseudomonadati</taxon>
        <taxon>Pseudomonadota</taxon>
        <taxon>Alphaproteobacteria</taxon>
        <taxon>Sphingomonadales</taxon>
        <taxon>Rhizorhabdaceae</taxon>
        <taxon>Edaphosphingomonas</taxon>
    </lineage>
</organism>
<dbReference type="InterPro" id="IPR009057">
    <property type="entry name" value="Homeodomain-like_sf"/>
</dbReference>
<dbReference type="InterPro" id="IPR001647">
    <property type="entry name" value="HTH_TetR"/>
</dbReference>
<dbReference type="PANTHER" id="PTHR30055">
    <property type="entry name" value="HTH-TYPE TRANSCRIPTIONAL REGULATOR RUTR"/>
    <property type="match status" value="1"/>
</dbReference>
<dbReference type="OrthoDB" id="7584337at2"/>
<dbReference type="EMBL" id="MIPT01000001">
    <property type="protein sequence ID" value="OHT20586.1"/>
    <property type="molecule type" value="Genomic_DNA"/>
</dbReference>
<keyword evidence="3" id="KW-0804">Transcription</keyword>
<evidence type="ECO:0000313" key="7">
    <source>
        <dbReference type="Proteomes" id="UP000179467"/>
    </source>
</evidence>
<keyword evidence="2 4" id="KW-0238">DNA-binding</keyword>
<gene>
    <name evidence="6" type="ORF">BHE75_02585</name>
</gene>
<keyword evidence="1" id="KW-0805">Transcription regulation</keyword>
<evidence type="ECO:0000256" key="4">
    <source>
        <dbReference type="PROSITE-ProRule" id="PRU00335"/>
    </source>
</evidence>
<sequence length="221" mass="23945">MGLSTRKAGGRPTRERAAQLDDLLLDGARSTFCRKGVAATSVDEIALELGISKHTIYRRYPNKGALLEAVVERDIRRFKAALTSAAMGVADPLEAVRQTALRYFEIGSSRDYAAFYLSVSAEAAFSPALRHRLAAWSRMALESLVGAIASAQAAGLVLPGDPGVICEILVDLLEGANNRVRLRADETNNAAEPDRIFQARWMIFLRACGRADGPPFTIPSQ</sequence>
<evidence type="ECO:0000313" key="6">
    <source>
        <dbReference type="EMBL" id="OHT20586.1"/>
    </source>
</evidence>
<comment type="caution">
    <text evidence="6">The sequence shown here is derived from an EMBL/GenBank/DDBJ whole genome shotgun (WGS) entry which is preliminary data.</text>
</comment>
<accession>A0A1S1HGK3</accession>
<dbReference type="GO" id="GO:0000976">
    <property type="term" value="F:transcription cis-regulatory region binding"/>
    <property type="evidence" value="ECO:0007669"/>
    <property type="project" value="TreeGrafter"/>
</dbReference>
<dbReference type="SUPFAM" id="SSF46689">
    <property type="entry name" value="Homeodomain-like"/>
    <property type="match status" value="1"/>
</dbReference>
<dbReference type="Proteomes" id="UP000179467">
    <property type="component" value="Unassembled WGS sequence"/>
</dbReference>
<dbReference type="Gene3D" id="1.10.357.10">
    <property type="entry name" value="Tetracycline Repressor, domain 2"/>
    <property type="match status" value="1"/>
</dbReference>
<protein>
    <submittedName>
        <fullName evidence="6">Bacterial regulatory protein, tetR family</fullName>
    </submittedName>
</protein>
<dbReference type="AlphaFoldDB" id="A0A1S1HGK3"/>
<dbReference type="PRINTS" id="PR00455">
    <property type="entry name" value="HTHTETR"/>
</dbReference>
<reference evidence="6 7" key="1">
    <citation type="submission" date="2016-09" db="EMBL/GenBank/DDBJ databases">
        <title>Metabolic pathway, cell adaptation mechanisms and a novel monoxygenase revealed through proteogenomic-transcription analysis of a Sphingomonas haloaromaticamans strain degrading the fungicide ortho-phenylphenol.</title>
        <authorList>
            <person name="Perruchon C."/>
            <person name="Papadopoulou E.S."/>
            <person name="Rousidou C."/>
            <person name="Vasileiadis S."/>
            <person name="Tanou G."/>
            <person name="Amoutzias G."/>
            <person name="Molassiotis A."/>
            <person name="Karpouzas D.G."/>
        </authorList>
    </citation>
    <scope>NUCLEOTIDE SEQUENCE [LARGE SCALE GENOMIC DNA]</scope>
    <source>
        <strain evidence="6 7">P3</strain>
    </source>
</reference>
<proteinExistence type="predicted"/>
<dbReference type="SUPFAM" id="SSF48498">
    <property type="entry name" value="Tetracyclin repressor-like, C-terminal domain"/>
    <property type="match status" value="1"/>
</dbReference>
<name>A0A1S1HGK3_9SPHN</name>
<evidence type="ECO:0000256" key="1">
    <source>
        <dbReference type="ARBA" id="ARBA00023015"/>
    </source>
</evidence>
<dbReference type="PANTHER" id="PTHR30055:SF234">
    <property type="entry name" value="HTH-TYPE TRANSCRIPTIONAL REGULATOR BETI"/>
    <property type="match status" value="1"/>
</dbReference>
<dbReference type="InterPro" id="IPR050109">
    <property type="entry name" value="HTH-type_TetR-like_transc_reg"/>
</dbReference>
<feature type="DNA-binding region" description="H-T-H motif" evidence="4">
    <location>
        <begin position="41"/>
        <end position="60"/>
    </location>
</feature>
<dbReference type="GO" id="GO:0003700">
    <property type="term" value="F:DNA-binding transcription factor activity"/>
    <property type="evidence" value="ECO:0007669"/>
    <property type="project" value="TreeGrafter"/>
</dbReference>